<reference evidence="1 2" key="1">
    <citation type="journal article" date="2024" name="G3 (Bethesda)">
        <title>Genome assembly of Hibiscus sabdariffa L. provides insights into metabolisms of medicinal natural products.</title>
        <authorList>
            <person name="Kim T."/>
        </authorList>
    </citation>
    <scope>NUCLEOTIDE SEQUENCE [LARGE SCALE GENOMIC DNA]</scope>
    <source>
        <strain evidence="1">TK-2024</strain>
        <tissue evidence="1">Old leaves</tissue>
    </source>
</reference>
<name>A0ABR2AV65_9ROSI</name>
<protein>
    <submittedName>
        <fullName evidence="1">Uncharacterized protein</fullName>
    </submittedName>
</protein>
<dbReference type="Proteomes" id="UP001472677">
    <property type="component" value="Unassembled WGS sequence"/>
</dbReference>
<sequence length="77" mass="8853">MSKKTKENKMMKHFVILENMGKMSLLRIQPYPIMSKYEDDVSEEETLEPINQDNLSCLLLNSLDSSTPSQENGSKPF</sequence>
<accession>A0ABR2AV65</accession>
<proteinExistence type="predicted"/>
<dbReference type="EMBL" id="JBBPBM010000291">
    <property type="protein sequence ID" value="KAK8497852.1"/>
    <property type="molecule type" value="Genomic_DNA"/>
</dbReference>
<evidence type="ECO:0000313" key="2">
    <source>
        <dbReference type="Proteomes" id="UP001472677"/>
    </source>
</evidence>
<comment type="caution">
    <text evidence="1">The sequence shown here is derived from an EMBL/GenBank/DDBJ whole genome shotgun (WGS) entry which is preliminary data.</text>
</comment>
<keyword evidence="2" id="KW-1185">Reference proteome</keyword>
<evidence type="ECO:0000313" key="1">
    <source>
        <dbReference type="EMBL" id="KAK8497852.1"/>
    </source>
</evidence>
<gene>
    <name evidence="1" type="ORF">V6N12_067128</name>
</gene>
<organism evidence="1 2">
    <name type="scientific">Hibiscus sabdariffa</name>
    <name type="common">roselle</name>
    <dbReference type="NCBI Taxonomy" id="183260"/>
    <lineage>
        <taxon>Eukaryota</taxon>
        <taxon>Viridiplantae</taxon>
        <taxon>Streptophyta</taxon>
        <taxon>Embryophyta</taxon>
        <taxon>Tracheophyta</taxon>
        <taxon>Spermatophyta</taxon>
        <taxon>Magnoliopsida</taxon>
        <taxon>eudicotyledons</taxon>
        <taxon>Gunneridae</taxon>
        <taxon>Pentapetalae</taxon>
        <taxon>rosids</taxon>
        <taxon>malvids</taxon>
        <taxon>Malvales</taxon>
        <taxon>Malvaceae</taxon>
        <taxon>Malvoideae</taxon>
        <taxon>Hibiscus</taxon>
    </lineage>
</organism>